<evidence type="ECO:0000256" key="5">
    <source>
        <dbReference type="ARBA" id="ARBA00023136"/>
    </source>
</evidence>
<keyword evidence="8" id="KW-1185">Reference proteome</keyword>
<keyword evidence="2" id="KW-1003">Cell membrane</keyword>
<dbReference type="InterPro" id="IPR019108">
    <property type="entry name" value="Caa3_assmbl_CtaG-rel"/>
</dbReference>
<feature type="transmembrane region" description="Helical" evidence="6">
    <location>
        <begin position="149"/>
        <end position="169"/>
    </location>
</feature>
<feature type="transmembrane region" description="Helical" evidence="6">
    <location>
        <begin position="50"/>
        <end position="70"/>
    </location>
</feature>
<dbReference type="Proteomes" id="UP000291151">
    <property type="component" value="Chromosome"/>
</dbReference>
<dbReference type="EMBL" id="CP036528">
    <property type="protein sequence ID" value="QBK25524.1"/>
    <property type="molecule type" value="Genomic_DNA"/>
</dbReference>
<keyword evidence="5 6" id="KW-0472">Membrane</keyword>
<comment type="subcellular location">
    <subcellularLocation>
        <location evidence="1">Cell membrane</location>
        <topology evidence="1">Multi-pass membrane protein</topology>
    </subcellularLocation>
</comment>
<evidence type="ECO:0000313" key="8">
    <source>
        <dbReference type="Proteomes" id="UP000291151"/>
    </source>
</evidence>
<feature type="transmembrane region" description="Helical" evidence="6">
    <location>
        <begin position="114"/>
        <end position="137"/>
    </location>
</feature>
<gene>
    <name evidence="7" type="primary">ctaG</name>
    <name evidence="7" type="ORF">DKZ56_06445</name>
</gene>
<accession>A0A4P6UR94</accession>
<feature type="transmembrane region" description="Helical" evidence="6">
    <location>
        <begin position="181"/>
        <end position="204"/>
    </location>
</feature>
<reference evidence="7 8" key="1">
    <citation type="submission" date="2019-02" db="EMBL/GenBank/DDBJ databases">
        <title>Ureibacillus thermophilus.</title>
        <authorList>
            <person name="Sunny J.S."/>
            <person name="Natarajan A."/>
            <person name="Saleena L.M."/>
        </authorList>
    </citation>
    <scope>NUCLEOTIDE SEQUENCE [LARGE SCALE GENOMIC DNA]</scope>
    <source>
        <strain evidence="7 8">LM102</strain>
    </source>
</reference>
<evidence type="ECO:0000256" key="6">
    <source>
        <dbReference type="SAM" id="Phobius"/>
    </source>
</evidence>
<sequence>MPLSIFGFQAMWSPYMIGTLVFVIIVYFLVTIRWRNDFKESEPLKKKEAVYFLLGIILLYVVKGSPIDLMSNITFTMHMVQMAFYLLLLPIFFIKGIPWWIWKVVVEFPVVDKIVKALTHPVVSVLGFALAFSVYHLPIVFDNIKVDETLHGLASLALFLSAFFMYWPLVNEVPGQRKVKGLYKVGYIIATAVVITPACALIIFTKNPAYATYTDGEAWLKAMALCVPDRTLASINTSVQLSGPELFTNLSPLRDQQLGGVLMKIIQEIILGFILYFAFREWWNDEHRLSEEEITAKALSDFQEKKRNHKE</sequence>
<name>A0A4P6UR94_9BACL</name>
<feature type="transmembrane region" description="Helical" evidence="6">
    <location>
        <begin position="12"/>
        <end position="30"/>
    </location>
</feature>
<dbReference type="KEGG" id="uth:DKZ56_06445"/>
<evidence type="ECO:0000256" key="3">
    <source>
        <dbReference type="ARBA" id="ARBA00022692"/>
    </source>
</evidence>
<feature type="transmembrane region" description="Helical" evidence="6">
    <location>
        <begin position="82"/>
        <end position="102"/>
    </location>
</feature>
<evidence type="ECO:0000256" key="4">
    <source>
        <dbReference type="ARBA" id="ARBA00022989"/>
    </source>
</evidence>
<dbReference type="InterPro" id="IPR014108">
    <property type="entry name" value="Caa3-assmbl_CtaG"/>
</dbReference>
<evidence type="ECO:0000313" key="7">
    <source>
        <dbReference type="EMBL" id="QBK25524.1"/>
    </source>
</evidence>
<dbReference type="Pfam" id="PF09678">
    <property type="entry name" value="Caa3_CtaG"/>
    <property type="match status" value="1"/>
</dbReference>
<keyword evidence="4 6" id="KW-1133">Transmembrane helix</keyword>
<protein>
    <submittedName>
        <fullName evidence="7">Cytochrome c oxidase assembly factor CtaG</fullName>
    </submittedName>
</protein>
<evidence type="ECO:0000256" key="1">
    <source>
        <dbReference type="ARBA" id="ARBA00004651"/>
    </source>
</evidence>
<organism evidence="7 8">
    <name type="scientific">Ureibacillus thermophilus</name>
    <dbReference type="NCBI Taxonomy" id="367743"/>
    <lineage>
        <taxon>Bacteria</taxon>
        <taxon>Bacillati</taxon>
        <taxon>Bacillota</taxon>
        <taxon>Bacilli</taxon>
        <taxon>Bacillales</taxon>
        <taxon>Caryophanaceae</taxon>
        <taxon>Ureibacillus</taxon>
    </lineage>
</organism>
<proteinExistence type="predicted"/>
<keyword evidence="3 6" id="KW-0812">Transmembrane</keyword>
<dbReference type="RefSeq" id="WP_208651909.1">
    <property type="nucleotide sequence ID" value="NZ_CP036528.1"/>
</dbReference>
<dbReference type="GO" id="GO:0005886">
    <property type="term" value="C:plasma membrane"/>
    <property type="evidence" value="ECO:0007669"/>
    <property type="project" value="UniProtKB-SubCell"/>
</dbReference>
<evidence type="ECO:0000256" key="2">
    <source>
        <dbReference type="ARBA" id="ARBA00022475"/>
    </source>
</evidence>
<feature type="transmembrane region" description="Helical" evidence="6">
    <location>
        <begin position="261"/>
        <end position="279"/>
    </location>
</feature>
<dbReference type="AlphaFoldDB" id="A0A4P6UR94"/>
<dbReference type="NCBIfam" id="TIGR02737">
    <property type="entry name" value="caa3_CtaG"/>
    <property type="match status" value="1"/>
</dbReference>